<proteinExistence type="predicted"/>
<protein>
    <submittedName>
        <fullName evidence="1">Uncharacterized protein</fullName>
    </submittedName>
</protein>
<dbReference type="PANTHER" id="PTHR28601">
    <property type="entry name" value="COILED-COIL DOMAIN-CONTAINING PROTEIN 24"/>
    <property type="match status" value="1"/>
</dbReference>
<reference evidence="2" key="2">
    <citation type="journal article" date="2017" name="Sci. Adv.">
        <title>A tail of two voltages: Proteomic comparison of the three electric organs of the electric eel.</title>
        <authorList>
            <person name="Traeger L.L."/>
            <person name="Sabat G."/>
            <person name="Barrett-Wilt G.A."/>
            <person name="Wells G.B."/>
            <person name="Sussman M.R."/>
        </authorList>
    </citation>
    <scope>NUCLEOTIDE SEQUENCE [LARGE SCALE GENOMIC DNA]</scope>
</reference>
<dbReference type="GeneTree" id="ENSGT00940000167115"/>
<dbReference type="Proteomes" id="UP000314983">
    <property type="component" value="Chromosome 18"/>
</dbReference>
<evidence type="ECO:0000313" key="1">
    <source>
        <dbReference type="Ensembl" id="ENSEEEP00000033619.2"/>
    </source>
</evidence>
<reference evidence="1" key="3">
    <citation type="submission" date="2020-05" db="EMBL/GenBank/DDBJ databases">
        <title>Electrophorus electricus (electric eel) genome, fEleEle1, primary haplotype.</title>
        <authorList>
            <person name="Myers G."/>
            <person name="Meyer A."/>
            <person name="Fedrigo O."/>
            <person name="Formenti G."/>
            <person name="Rhie A."/>
            <person name="Tracey A."/>
            <person name="Sims Y."/>
            <person name="Jarvis E.D."/>
        </authorList>
    </citation>
    <scope>NUCLEOTIDE SEQUENCE [LARGE SCALE GENOMIC DNA]</scope>
</reference>
<name>A0A4W4GBC5_ELEEL</name>
<reference evidence="1" key="5">
    <citation type="submission" date="2025-09" db="UniProtKB">
        <authorList>
            <consortium name="Ensembl"/>
        </authorList>
    </citation>
    <scope>IDENTIFICATION</scope>
</reference>
<reference evidence="2" key="1">
    <citation type="journal article" date="2014" name="Science">
        <title>Nonhuman genetics. Genomic basis for the convergent evolution of electric organs.</title>
        <authorList>
            <person name="Gallant J.R."/>
            <person name="Traeger L.L."/>
            <person name="Volkening J.D."/>
            <person name="Moffett H."/>
            <person name="Chen P.H."/>
            <person name="Novina C.D."/>
            <person name="Phillips G.N.Jr."/>
            <person name="Anand R."/>
            <person name="Wells G.B."/>
            <person name="Pinch M."/>
            <person name="Guth R."/>
            <person name="Unguez G.A."/>
            <person name="Albert J.S."/>
            <person name="Zakon H.H."/>
            <person name="Samanta M.P."/>
            <person name="Sussman M.R."/>
        </authorList>
    </citation>
    <scope>NUCLEOTIDE SEQUENCE [LARGE SCALE GENOMIC DNA]</scope>
</reference>
<dbReference type="Ensembl" id="ENSEEET00000034014.2">
    <property type="protein sequence ID" value="ENSEEEP00000033619.2"/>
    <property type="gene ID" value="ENSEEEG00000015996.2"/>
</dbReference>
<dbReference type="OMA" id="PSSCHWD"/>
<evidence type="ECO:0000313" key="2">
    <source>
        <dbReference type="Proteomes" id="UP000314983"/>
    </source>
</evidence>
<dbReference type="AlphaFoldDB" id="A0A4W4GBC5"/>
<accession>A0A4W4GBC5</accession>
<keyword evidence="2" id="KW-1185">Reference proteome</keyword>
<dbReference type="STRING" id="8005.ENSEEEP00000033619"/>
<dbReference type="InterPro" id="IPR031367">
    <property type="entry name" value="CCDC24"/>
</dbReference>
<sequence>MLHGDFPDQQSVWNLVKEFVPDSEFPEIRTVLGNALVDMYTEIYSEVKEMWEQIWREAQRSRHGRGNMSPHFPLPDPPAVKNLLRAELQLLLLTLRDQSVRLGKDEGEVMCGYSARVVNYALNDSVQGSWRSPDNTHTSCADEIRALKHKLNVTHIDEVVTHLRLGGFWVPGVKDVRGQDPDLEPDQQPACCPLWIH</sequence>
<organism evidence="1 2">
    <name type="scientific">Electrophorus electricus</name>
    <name type="common">Electric eel</name>
    <name type="synonym">Gymnotus electricus</name>
    <dbReference type="NCBI Taxonomy" id="8005"/>
    <lineage>
        <taxon>Eukaryota</taxon>
        <taxon>Metazoa</taxon>
        <taxon>Chordata</taxon>
        <taxon>Craniata</taxon>
        <taxon>Vertebrata</taxon>
        <taxon>Euteleostomi</taxon>
        <taxon>Actinopterygii</taxon>
        <taxon>Neopterygii</taxon>
        <taxon>Teleostei</taxon>
        <taxon>Ostariophysi</taxon>
        <taxon>Gymnotiformes</taxon>
        <taxon>Gymnotoidei</taxon>
        <taxon>Gymnotidae</taxon>
        <taxon>Electrophorus</taxon>
    </lineage>
</organism>
<reference evidence="1" key="4">
    <citation type="submission" date="2025-08" db="UniProtKB">
        <authorList>
            <consortium name="Ensembl"/>
        </authorList>
    </citation>
    <scope>IDENTIFICATION</scope>
</reference>
<dbReference type="PANTHER" id="PTHR28601:SF1">
    <property type="entry name" value="COILED-COIL DOMAIN-CONTAINING PROTEIN 24"/>
    <property type="match status" value="1"/>
</dbReference>
<dbReference type="Pfam" id="PF15669">
    <property type="entry name" value="CCDC24"/>
    <property type="match status" value="1"/>
</dbReference>